<organism evidence="2 3">
    <name type="scientific">Actinomyces respiraculi</name>
    <dbReference type="NCBI Taxonomy" id="2744574"/>
    <lineage>
        <taxon>Bacteria</taxon>
        <taxon>Bacillati</taxon>
        <taxon>Actinomycetota</taxon>
        <taxon>Actinomycetes</taxon>
        <taxon>Actinomycetales</taxon>
        <taxon>Actinomycetaceae</taxon>
        <taxon>Actinomyces</taxon>
    </lineage>
</organism>
<dbReference type="Pfam" id="PF07332">
    <property type="entry name" value="Phage_holin_3_6"/>
    <property type="match status" value="1"/>
</dbReference>
<dbReference type="InterPro" id="IPR009937">
    <property type="entry name" value="Phage_holin_3_6"/>
</dbReference>
<keyword evidence="1" id="KW-0472">Membrane</keyword>
<name>A0A7T0LK00_9ACTO</name>
<dbReference type="KEGG" id="arep:ID810_10635"/>
<evidence type="ECO:0000256" key="1">
    <source>
        <dbReference type="SAM" id="Phobius"/>
    </source>
</evidence>
<feature type="transmembrane region" description="Helical" evidence="1">
    <location>
        <begin position="50"/>
        <end position="80"/>
    </location>
</feature>
<keyword evidence="3" id="KW-1185">Reference proteome</keyword>
<evidence type="ECO:0000313" key="3">
    <source>
        <dbReference type="Proteomes" id="UP000594637"/>
    </source>
</evidence>
<proteinExistence type="predicted"/>
<reference evidence="2 3" key="1">
    <citation type="submission" date="2020-11" db="EMBL/GenBank/DDBJ databases">
        <title>Actinomyces sp. ZJ750.</title>
        <authorList>
            <person name="Zhou J."/>
        </authorList>
    </citation>
    <scope>NUCLEOTIDE SEQUENCE [LARGE SCALE GENOMIC DNA]</scope>
    <source>
        <strain evidence="2 3">ZJ750</strain>
    </source>
</reference>
<protein>
    <submittedName>
        <fullName evidence="2">Phage holin family protein</fullName>
    </submittedName>
</protein>
<dbReference type="EMBL" id="CP063989">
    <property type="protein sequence ID" value="QPL05167.1"/>
    <property type="molecule type" value="Genomic_DNA"/>
</dbReference>
<keyword evidence="1" id="KW-1133">Transmembrane helix</keyword>
<evidence type="ECO:0000313" key="2">
    <source>
        <dbReference type="EMBL" id="QPL05167.1"/>
    </source>
</evidence>
<gene>
    <name evidence="2" type="ORF">ID810_10635</name>
</gene>
<dbReference type="Proteomes" id="UP000594637">
    <property type="component" value="Chromosome"/>
</dbReference>
<feature type="transmembrane region" description="Helical" evidence="1">
    <location>
        <begin position="86"/>
        <end position="106"/>
    </location>
</feature>
<dbReference type="AlphaFoldDB" id="A0A7T0LK00"/>
<dbReference type="RefSeq" id="WP_166857358.1">
    <property type="nucleotide sequence ID" value="NZ_CP063989.1"/>
</dbReference>
<keyword evidence="1" id="KW-0812">Transmembrane</keyword>
<sequence>MTQHQPPSGAPGSQPSLGELVARISENVTGLVKGEIELAKAKGKRMAVSLGLGAGLLAAAGVLALYALGMLLSAAAWGIAEALSPWAGHLIVAVLLLVIVAVLALVGVNRLKAAQKDVPAPQEGLKADVAVAKAALQDGLERGSAK</sequence>
<accession>A0A7T0LK00</accession>